<gene>
    <name evidence="4" type="ORF">KTT_34970</name>
</gene>
<accession>A0A402A399</accession>
<dbReference type="PANTHER" id="PTHR44360:SF1">
    <property type="entry name" value="DNAJ HOMOLOG SUBFAMILY B MEMBER 9"/>
    <property type="match status" value="1"/>
</dbReference>
<evidence type="ECO:0000313" key="4">
    <source>
        <dbReference type="EMBL" id="GCE13638.1"/>
    </source>
</evidence>
<evidence type="ECO:0000256" key="1">
    <source>
        <dbReference type="ARBA" id="ARBA00023186"/>
    </source>
</evidence>
<dbReference type="CDD" id="cd06257">
    <property type="entry name" value="DnaJ"/>
    <property type="match status" value="1"/>
</dbReference>
<dbReference type="Gene3D" id="1.10.287.110">
    <property type="entry name" value="DnaJ domain"/>
    <property type="match status" value="1"/>
</dbReference>
<dbReference type="OrthoDB" id="9779889at2"/>
<name>A0A402A399_9CHLR</name>
<feature type="domain" description="J" evidence="3">
    <location>
        <begin position="9"/>
        <end position="73"/>
    </location>
</feature>
<dbReference type="InterPro" id="IPR001623">
    <property type="entry name" value="DnaJ_domain"/>
</dbReference>
<reference evidence="5" key="1">
    <citation type="submission" date="2018-12" db="EMBL/GenBank/DDBJ databases">
        <title>Tengunoibacter tsumagoiensis gen. nov., sp. nov., Dictyobacter kobayashii sp. nov., D. alpinus sp. nov., and D. joshuensis sp. nov. and description of Dictyobacteraceae fam. nov. within the order Ktedonobacterales isolated from Tengu-no-mugimeshi.</title>
        <authorList>
            <person name="Wang C.M."/>
            <person name="Zheng Y."/>
            <person name="Sakai Y."/>
            <person name="Toyoda A."/>
            <person name="Minakuchi Y."/>
            <person name="Abe K."/>
            <person name="Yokota A."/>
            <person name="Yabe S."/>
        </authorList>
    </citation>
    <scope>NUCLEOTIDE SEQUENCE [LARGE SCALE GENOMIC DNA]</scope>
    <source>
        <strain evidence="5">Uno3</strain>
    </source>
</reference>
<comment type="caution">
    <text evidence="4">The sequence shown here is derived from an EMBL/GenBank/DDBJ whole genome shotgun (WGS) entry which is preliminary data.</text>
</comment>
<dbReference type="PANTHER" id="PTHR44360">
    <property type="entry name" value="DNAJ HOMOLOG SUBFAMILY B MEMBER 9"/>
    <property type="match status" value="1"/>
</dbReference>
<keyword evidence="1" id="KW-0143">Chaperone</keyword>
<dbReference type="EMBL" id="BIFR01000001">
    <property type="protein sequence ID" value="GCE13638.1"/>
    <property type="molecule type" value="Genomic_DNA"/>
</dbReference>
<dbReference type="GO" id="GO:0051787">
    <property type="term" value="F:misfolded protein binding"/>
    <property type="evidence" value="ECO:0007669"/>
    <property type="project" value="TreeGrafter"/>
</dbReference>
<feature type="region of interest" description="Disordered" evidence="2">
    <location>
        <begin position="65"/>
        <end position="96"/>
    </location>
</feature>
<proteinExistence type="predicted"/>
<dbReference type="AlphaFoldDB" id="A0A402A399"/>
<dbReference type="Pfam" id="PF00226">
    <property type="entry name" value="DnaJ"/>
    <property type="match status" value="1"/>
</dbReference>
<dbReference type="RefSeq" id="WP_126581147.1">
    <property type="nucleotide sequence ID" value="NZ_BIFR01000001.1"/>
</dbReference>
<sequence length="250" mass="28871">MPKKKEIEDYYTLLGIPTDASTEVIKKAFKRLALRYHPDVYKGSDAEEKTRLLLLAYQTLSDPERRRSYDRSLGQTTTSHGSTATDQGSHAPERPYAFPPLPDHQPAQLDLGSLTYLLSAHEARRLKEDGMLRGAKVPSATDLYYCHRCHHQWQSATKPALCPHCQARDWNEYLLLRCQHCHAVFESEQIRYEIGSLQYGDGALCPPYELFPLCPQCGKSQWCPAEETRLWHIRDRAERIAKWRRRFGLV</sequence>
<dbReference type="SUPFAM" id="SSF46565">
    <property type="entry name" value="Chaperone J-domain"/>
    <property type="match status" value="1"/>
</dbReference>
<dbReference type="GO" id="GO:0036503">
    <property type="term" value="P:ERAD pathway"/>
    <property type="evidence" value="ECO:0007669"/>
    <property type="project" value="TreeGrafter"/>
</dbReference>
<dbReference type="PRINTS" id="PR00625">
    <property type="entry name" value="JDOMAIN"/>
</dbReference>
<dbReference type="InterPro" id="IPR051948">
    <property type="entry name" value="Hsp70_co-chaperone_J-domain"/>
</dbReference>
<evidence type="ECO:0000256" key="2">
    <source>
        <dbReference type="SAM" id="MobiDB-lite"/>
    </source>
</evidence>
<dbReference type="PROSITE" id="PS50076">
    <property type="entry name" value="DNAJ_2"/>
    <property type="match status" value="1"/>
</dbReference>
<evidence type="ECO:0000313" key="5">
    <source>
        <dbReference type="Proteomes" id="UP000287352"/>
    </source>
</evidence>
<dbReference type="Proteomes" id="UP000287352">
    <property type="component" value="Unassembled WGS sequence"/>
</dbReference>
<keyword evidence="5" id="KW-1185">Reference proteome</keyword>
<organism evidence="4 5">
    <name type="scientific">Tengunoibacter tsumagoiensis</name>
    <dbReference type="NCBI Taxonomy" id="2014871"/>
    <lineage>
        <taxon>Bacteria</taxon>
        <taxon>Bacillati</taxon>
        <taxon>Chloroflexota</taxon>
        <taxon>Ktedonobacteria</taxon>
        <taxon>Ktedonobacterales</taxon>
        <taxon>Dictyobacteraceae</taxon>
        <taxon>Tengunoibacter</taxon>
    </lineage>
</organism>
<evidence type="ECO:0000259" key="3">
    <source>
        <dbReference type="PROSITE" id="PS50076"/>
    </source>
</evidence>
<dbReference type="InterPro" id="IPR036869">
    <property type="entry name" value="J_dom_sf"/>
</dbReference>
<dbReference type="SMART" id="SM00271">
    <property type="entry name" value="DnaJ"/>
    <property type="match status" value="1"/>
</dbReference>
<protein>
    <recommendedName>
        <fullName evidence="3">J domain-containing protein</fullName>
    </recommendedName>
</protein>
<dbReference type="GO" id="GO:0051087">
    <property type="term" value="F:protein-folding chaperone binding"/>
    <property type="evidence" value="ECO:0007669"/>
    <property type="project" value="TreeGrafter"/>
</dbReference>
<feature type="compositionally biased region" description="Polar residues" evidence="2">
    <location>
        <begin position="73"/>
        <end position="88"/>
    </location>
</feature>